<dbReference type="Proteomes" id="UP000299102">
    <property type="component" value="Unassembled WGS sequence"/>
</dbReference>
<evidence type="ECO:0000256" key="1">
    <source>
        <dbReference type="SAM" id="MobiDB-lite"/>
    </source>
</evidence>
<feature type="region of interest" description="Disordered" evidence="1">
    <location>
        <begin position="254"/>
        <end position="311"/>
    </location>
</feature>
<evidence type="ECO:0000313" key="3">
    <source>
        <dbReference type="Proteomes" id="UP000299102"/>
    </source>
</evidence>
<dbReference type="EMBL" id="BGZK01000027">
    <property type="protein sequence ID" value="GBP07699.1"/>
    <property type="molecule type" value="Genomic_DNA"/>
</dbReference>
<name>A0A4C1SZS3_EUMVA</name>
<accession>A0A4C1SZS3</accession>
<keyword evidence="3" id="KW-1185">Reference proteome</keyword>
<feature type="compositionally biased region" description="Low complexity" evidence="1">
    <location>
        <begin position="254"/>
        <end position="264"/>
    </location>
</feature>
<evidence type="ECO:0000313" key="2">
    <source>
        <dbReference type="EMBL" id="GBP07699.1"/>
    </source>
</evidence>
<reference evidence="2 3" key="1">
    <citation type="journal article" date="2019" name="Commun. Biol.">
        <title>The bagworm genome reveals a unique fibroin gene that provides high tensile strength.</title>
        <authorList>
            <person name="Kono N."/>
            <person name="Nakamura H."/>
            <person name="Ohtoshi R."/>
            <person name="Tomita M."/>
            <person name="Numata K."/>
            <person name="Arakawa K."/>
        </authorList>
    </citation>
    <scope>NUCLEOTIDE SEQUENCE [LARGE SCALE GENOMIC DNA]</scope>
</reference>
<gene>
    <name evidence="2" type="ORF">EVAR_2807_1</name>
</gene>
<comment type="caution">
    <text evidence="2">The sequence shown here is derived from an EMBL/GenBank/DDBJ whole genome shotgun (WGS) entry which is preliminary data.</text>
</comment>
<organism evidence="2 3">
    <name type="scientific">Eumeta variegata</name>
    <name type="common">Bagworm moth</name>
    <name type="synonym">Eumeta japonica</name>
    <dbReference type="NCBI Taxonomy" id="151549"/>
    <lineage>
        <taxon>Eukaryota</taxon>
        <taxon>Metazoa</taxon>
        <taxon>Ecdysozoa</taxon>
        <taxon>Arthropoda</taxon>
        <taxon>Hexapoda</taxon>
        <taxon>Insecta</taxon>
        <taxon>Pterygota</taxon>
        <taxon>Neoptera</taxon>
        <taxon>Endopterygota</taxon>
        <taxon>Lepidoptera</taxon>
        <taxon>Glossata</taxon>
        <taxon>Ditrysia</taxon>
        <taxon>Tineoidea</taxon>
        <taxon>Psychidae</taxon>
        <taxon>Oiketicinae</taxon>
        <taxon>Eumeta</taxon>
    </lineage>
</organism>
<dbReference type="AlphaFoldDB" id="A0A4C1SZS3"/>
<protein>
    <submittedName>
        <fullName evidence="2">Uncharacterized protein</fullName>
    </submittedName>
</protein>
<sequence length="327" mass="35928">MRRNIWCNARPRPAACPGAPPTSRSIEIARRLQKHRRSAGSGDFYRKMPTACAVRGSPTLHTNRKNTGEEIRRDNAIEADGRRRRQLRRRLRARPCPWLTLDTPTPVRPPAAAVTVVRAPGVGVPVSKTVRKVCVNKAPRDGGGPPASPAIIQLRIFKTRDDALPSPPAPVPRARVKALVTISTASAKKVDRYVRTKTKRLTITGTVTAILRHPIIALSFFTRSRNNPIIPRQPIPTLAEGVSTQATRFDVNDVDGVINDGAGNQQPSGVIRRERRRSNDRSTRRRDGRGSTGAGPRSYATRPRRATVRHVAAAAPSDVVCGTRQRL</sequence>
<proteinExistence type="predicted"/>